<dbReference type="UniPathway" id="UPA00253">
    <property type="reaction ID" value="UER00331"/>
</dbReference>
<reference evidence="15 16" key="1">
    <citation type="submission" date="2018-11" db="EMBL/GenBank/DDBJ databases">
        <title>Genomic Encyclopedia of Type Strains, Phase IV (KMG-IV): sequencing the most valuable type-strain genomes for metagenomic binning, comparative biology and taxonomic classification.</title>
        <authorList>
            <person name="Goeker M."/>
        </authorList>
    </citation>
    <scope>NUCLEOTIDE SEQUENCE [LARGE SCALE GENOMIC DNA]</scope>
    <source>
        <strain evidence="15 16">DSM 5900</strain>
    </source>
</reference>
<comment type="function">
    <text evidence="1">Involved in the catabolism of quinolinic acid (QA).</text>
</comment>
<feature type="domain" description="Quinolinate phosphoribosyl transferase N-terminal" evidence="14">
    <location>
        <begin position="47"/>
        <end position="132"/>
    </location>
</feature>
<comment type="similarity">
    <text evidence="3 12">Belongs to the NadC/ModD family.</text>
</comment>
<evidence type="ECO:0000256" key="9">
    <source>
        <dbReference type="ARBA" id="ARBA00033102"/>
    </source>
</evidence>
<dbReference type="InterPro" id="IPR004393">
    <property type="entry name" value="NadC"/>
</dbReference>
<dbReference type="FunFam" id="3.20.20.70:FF:000030">
    <property type="entry name" value="Nicotinate-nucleotide pyrophosphorylase, carboxylating"/>
    <property type="match status" value="1"/>
</dbReference>
<comment type="caution">
    <text evidence="15">The sequence shown here is derived from an EMBL/GenBank/DDBJ whole genome shotgun (WGS) entry which is preliminary data.</text>
</comment>
<dbReference type="Gene3D" id="3.20.20.70">
    <property type="entry name" value="Aldolase class I"/>
    <property type="match status" value="1"/>
</dbReference>
<dbReference type="CDD" id="cd01572">
    <property type="entry name" value="QPRTase"/>
    <property type="match status" value="1"/>
</dbReference>
<proteinExistence type="inferred from homology"/>
<dbReference type="Gene3D" id="3.90.1170.20">
    <property type="entry name" value="Quinolinate phosphoribosyl transferase, N-terminal domain"/>
    <property type="match status" value="1"/>
</dbReference>
<evidence type="ECO:0000256" key="11">
    <source>
        <dbReference type="ARBA" id="ARBA00069173"/>
    </source>
</evidence>
<evidence type="ECO:0000259" key="14">
    <source>
        <dbReference type="Pfam" id="PF02749"/>
    </source>
</evidence>
<evidence type="ECO:0000256" key="4">
    <source>
        <dbReference type="ARBA" id="ARBA00011218"/>
    </source>
</evidence>
<dbReference type="SUPFAM" id="SSF51690">
    <property type="entry name" value="Nicotinate/Quinolinate PRTase C-terminal domain-like"/>
    <property type="match status" value="1"/>
</dbReference>
<dbReference type="PIRSF" id="PIRSF006250">
    <property type="entry name" value="NadC_ModD"/>
    <property type="match status" value="1"/>
</dbReference>
<dbReference type="RefSeq" id="WP_123692820.1">
    <property type="nucleotide sequence ID" value="NZ_AP019700.1"/>
</dbReference>
<name>A0A3N1L2L1_9PROT</name>
<evidence type="ECO:0000256" key="6">
    <source>
        <dbReference type="ARBA" id="ARBA00022642"/>
    </source>
</evidence>
<evidence type="ECO:0000256" key="1">
    <source>
        <dbReference type="ARBA" id="ARBA00003237"/>
    </source>
</evidence>
<dbReference type="PANTHER" id="PTHR32179:SF3">
    <property type="entry name" value="NICOTINATE-NUCLEOTIDE PYROPHOSPHORYLASE [CARBOXYLATING]"/>
    <property type="match status" value="1"/>
</dbReference>
<dbReference type="AlphaFoldDB" id="A0A3N1L2L1"/>
<comment type="subunit">
    <text evidence="4">Hexamer formed by 3 homodimers.</text>
</comment>
<evidence type="ECO:0000313" key="15">
    <source>
        <dbReference type="EMBL" id="ROP84706.1"/>
    </source>
</evidence>
<keyword evidence="6" id="KW-0662">Pyridine nucleotide biosynthesis</keyword>
<dbReference type="InterPro" id="IPR027277">
    <property type="entry name" value="NadC/ModD"/>
</dbReference>
<evidence type="ECO:0000256" key="5">
    <source>
        <dbReference type="ARBA" id="ARBA00011944"/>
    </source>
</evidence>
<evidence type="ECO:0000259" key="13">
    <source>
        <dbReference type="Pfam" id="PF01729"/>
    </source>
</evidence>
<dbReference type="GO" id="GO:0005737">
    <property type="term" value="C:cytoplasm"/>
    <property type="evidence" value="ECO:0007669"/>
    <property type="project" value="TreeGrafter"/>
</dbReference>
<evidence type="ECO:0000256" key="3">
    <source>
        <dbReference type="ARBA" id="ARBA00009400"/>
    </source>
</evidence>
<evidence type="ECO:0000256" key="10">
    <source>
        <dbReference type="ARBA" id="ARBA00047445"/>
    </source>
</evidence>
<dbReference type="EMBL" id="RJKX01000015">
    <property type="protein sequence ID" value="ROP84706.1"/>
    <property type="molecule type" value="Genomic_DNA"/>
</dbReference>
<dbReference type="InterPro" id="IPR002638">
    <property type="entry name" value="Quinolinate_PRibosylTrfase_C"/>
</dbReference>
<dbReference type="InterPro" id="IPR013785">
    <property type="entry name" value="Aldolase_TIM"/>
</dbReference>
<gene>
    <name evidence="15" type="ORF">EDC65_4062</name>
</gene>
<comment type="catalytic activity">
    <reaction evidence="10">
        <text>nicotinate beta-D-ribonucleotide + CO2 + diphosphate = quinolinate + 5-phospho-alpha-D-ribose 1-diphosphate + 2 H(+)</text>
        <dbReference type="Rhea" id="RHEA:12733"/>
        <dbReference type="ChEBI" id="CHEBI:15378"/>
        <dbReference type="ChEBI" id="CHEBI:16526"/>
        <dbReference type="ChEBI" id="CHEBI:29959"/>
        <dbReference type="ChEBI" id="CHEBI:33019"/>
        <dbReference type="ChEBI" id="CHEBI:57502"/>
        <dbReference type="ChEBI" id="CHEBI:58017"/>
        <dbReference type="EC" id="2.4.2.19"/>
    </reaction>
</comment>
<dbReference type="GO" id="GO:0004514">
    <property type="term" value="F:nicotinate-nucleotide diphosphorylase (carboxylating) activity"/>
    <property type="evidence" value="ECO:0007669"/>
    <property type="project" value="UniProtKB-EC"/>
</dbReference>
<dbReference type="SUPFAM" id="SSF54675">
    <property type="entry name" value="Nicotinate/Quinolinate PRTase N-terminal domain-like"/>
    <property type="match status" value="1"/>
</dbReference>
<sequence length="301" mass="30666">MPAPFGPTSFGRAPFGTAPFGIEPLPALLVEPLVRAALVEDLGRAGDITTVAVVPPDARFQGAIVARQPGVVAGIETAAIAIRLVDPSVRIAIERPDGEAVGPGDAVMRLDGPARAVITAERVALNFLCHLSGIATATAGLVAAARPHAARITCTRKTTPGLRALEKHAVRAGGGVSHRFGLDDGVLIKDNHIAVAGSVAEAVRRARQAVGHMVKVEVEVDDLDQLAEALAEGPDAVLLDNMGPDLLRQAVALIAGRATSEASGRITAATIGAIAASGVDIISAGWITHSAPALDLGLDAD</sequence>
<accession>A0A3N1L2L1</accession>
<dbReference type="InterPro" id="IPR037128">
    <property type="entry name" value="Quinolinate_PRibosylTase_N_sf"/>
</dbReference>
<protein>
    <recommendedName>
        <fullName evidence="11">Probable nicotinate-nucleotide pyrophosphorylase [carboxylating]</fullName>
        <ecNumber evidence="5">2.4.2.19</ecNumber>
    </recommendedName>
    <alternativeName>
        <fullName evidence="9">Quinolinate phosphoribosyltransferase [decarboxylating]</fullName>
    </alternativeName>
</protein>
<dbReference type="FunFam" id="3.90.1170.20:FF:000001">
    <property type="entry name" value="Nicotinate-nucleotide diphosphorylase (Carboxylating)"/>
    <property type="match status" value="1"/>
</dbReference>
<dbReference type="Pfam" id="PF02749">
    <property type="entry name" value="QRPTase_N"/>
    <property type="match status" value="1"/>
</dbReference>
<keyword evidence="7 12" id="KW-0328">Glycosyltransferase</keyword>
<organism evidence="15 16">
    <name type="scientific">Stella humosa</name>
    <dbReference type="NCBI Taxonomy" id="94"/>
    <lineage>
        <taxon>Bacteria</taxon>
        <taxon>Pseudomonadati</taxon>
        <taxon>Pseudomonadota</taxon>
        <taxon>Alphaproteobacteria</taxon>
        <taxon>Rhodospirillales</taxon>
        <taxon>Stellaceae</taxon>
        <taxon>Stella</taxon>
    </lineage>
</organism>
<keyword evidence="16" id="KW-1185">Reference proteome</keyword>
<feature type="domain" description="Quinolinate phosphoribosyl transferase C-terminal" evidence="13">
    <location>
        <begin position="134"/>
        <end position="299"/>
    </location>
</feature>
<evidence type="ECO:0000256" key="7">
    <source>
        <dbReference type="ARBA" id="ARBA00022676"/>
    </source>
</evidence>
<dbReference type="GO" id="GO:0009435">
    <property type="term" value="P:NAD+ biosynthetic process"/>
    <property type="evidence" value="ECO:0007669"/>
    <property type="project" value="UniProtKB-UniPathway"/>
</dbReference>
<dbReference type="GO" id="GO:0034213">
    <property type="term" value="P:quinolinate catabolic process"/>
    <property type="evidence" value="ECO:0007669"/>
    <property type="project" value="TreeGrafter"/>
</dbReference>
<dbReference type="InterPro" id="IPR022412">
    <property type="entry name" value="Quinolinate_PRibosylTrfase_N"/>
</dbReference>
<evidence type="ECO:0000256" key="12">
    <source>
        <dbReference type="PIRNR" id="PIRNR006250"/>
    </source>
</evidence>
<keyword evidence="8 12" id="KW-0808">Transferase</keyword>
<comment type="pathway">
    <text evidence="2">Cofactor biosynthesis; NAD(+) biosynthesis; nicotinate D-ribonucleotide from quinolinate: step 1/1.</text>
</comment>
<dbReference type="InterPro" id="IPR036068">
    <property type="entry name" value="Nicotinate_pribotase-like_C"/>
</dbReference>
<evidence type="ECO:0000313" key="16">
    <source>
        <dbReference type="Proteomes" id="UP000278222"/>
    </source>
</evidence>
<dbReference type="OrthoDB" id="9782546at2"/>
<evidence type="ECO:0000256" key="2">
    <source>
        <dbReference type="ARBA" id="ARBA00004893"/>
    </source>
</evidence>
<dbReference type="PANTHER" id="PTHR32179">
    <property type="entry name" value="NICOTINATE-NUCLEOTIDE PYROPHOSPHORYLASE [CARBOXYLATING]"/>
    <property type="match status" value="1"/>
</dbReference>
<dbReference type="NCBIfam" id="TIGR00078">
    <property type="entry name" value="nadC"/>
    <property type="match status" value="1"/>
</dbReference>
<dbReference type="Pfam" id="PF01729">
    <property type="entry name" value="QRPTase_C"/>
    <property type="match status" value="1"/>
</dbReference>
<evidence type="ECO:0000256" key="8">
    <source>
        <dbReference type="ARBA" id="ARBA00022679"/>
    </source>
</evidence>
<dbReference type="EC" id="2.4.2.19" evidence="5"/>
<dbReference type="Proteomes" id="UP000278222">
    <property type="component" value="Unassembled WGS sequence"/>
</dbReference>